<evidence type="ECO:0000256" key="4">
    <source>
        <dbReference type="ARBA" id="ARBA00022679"/>
    </source>
</evidence>
<dbReference type="SMART" id="SM00387">
    <property type="entry name" value="HATPase_c"/>
    <property type="match status" value="1"/>
</dbReference>
<dbReference type="SMART" id="SM00388">
    <property type="entry name" value="HisKA"/>
    <property type="match status" value="1"/>
</dbReference>
<keyword evidence="3" id="KW-0597">Phosphoprotein</keyword>
<keyword evidence="11" id="KW-0969">Cilium</keyword>
<feature type="domain" description="Histidine kinase" evidence="9">
    <location>
        <begin position="297"/>
        <end position="504"/>
    </location>
</feature>
<evidence type="ECO:0000256" key="2">
    <source>
        <dbReference type="ARBA" id="ARBA00012438"/>
    </source>
</evidence>
<dbReference type="InterPro" id="IPR035965">
    <property type="entry name" value="PAS-like_dom_sf"/>
</dbReference>
<evidence type="ECO:0000313" key="12">
    <source>
        <dbReference type="Proteomes" id="UP000034883"/>
    </source>
</evidence>
<keyword evidence="8" id="KW-0902">Two-component regulatory system</keyword>
<evidence type="ECO:0000256" key="5">
    <source>
        <dbReference type="ARBA" id="ARBA00022741"/>
    </source>
</evidence>
<dbReference type="CDD" id="cd00130">
    <property type="entry name" value="PAS"/>
    <property type="match status" value="1"/>
</dbReference>
<dbReference type="AlphaFoldDB" id="A0A0F6YEZ1"/>
<evidence type="ECO:0000256" key="3">
    <source>
        <dbReference type="ARBA" id="ARBA00022553"/>
    </source>
</evidence>
<accession>A0A0F6YEZ1</accession>
<evidence type="ECO:0000259" key="9">
    <source>
        <dbReference type="PROSITE" id="PS50109"/>
    </source>
</evidence>
<dbReference type="InterPro" id="IPR036890">
    <property type="entry name" value="HATPase_C_sf"/>
</dbReference>
<protein>
    <recommendedName>
        <fullName evidence="2">histidine kinase</fullName>
        <ecNumber evidence="2">2.7.13.3</ecNumber>
    </recommendedName>
</protein>
<dbReference type="STRING" id="927083.DB32_000171"/>
<comment type="catalytic activity">
    <reaction evidence="1">
        <text>ATP + protein L-histidine = ADP + protein N-phospho-L-histidine.</text>
        <dbReference type="EC" id="2.7.13.3"/>
    </reaction>
</comment>
<feature type="domain" description="PAS" evidence="10">
    <location>
        <begin position="20"/>
        <end position="67"/>
    </location>
</feature>
<dbReference type="Gene3D" id="3.30.565.10">
    <property type="entry name" value="Histidine kinase-like ATPase, C-terminal domain"/>
    <property type="match status" value="1"/>
</dbReference>
<dbReference type="PROSITE" id="PS50112">
    <property type="entry name" value="PAS"/>
    <property type="match status" value="1"/>
</dbReference>
<dbReference type="SUPFAM" id="SSF47384">
    <property type="entry name" value="Homodimeric domain of signal transducing histidine kinase"/>
    <property type="match status" value="1"/>
</dbReference>
<keyword evidence="7" id="KW-0067">ATP-binding</keyword>
<dbReference type="SUPFAM" id="SSF55874">
    <property type="entry name" value="ATPase domain of HSP90 chaperone/DNA topoisomerase II/histidine kinase"/>
    <property type="match status" value="1"/>
</dbReference>
<evidence type="ECO:0000259" key="10">
    <source>
        <dbReference type="PROSITE" id="PS50112"/>
    </source>
</evidence>
<dbReference type="PRINTS" id="PR00344">
    <property type="entry name" value="BCTRLSENSOR"/>
</dbReference>
<sequence length="504" mass="54737">MVDVLPMPALVTCGSACAAVNEAYLTMLGVEAHEVVGRSIESLILERVAGPDRSVVERAHEQSRTPQPAGHLWCRLRDVGGREHAVRVVWRRLCVPAARLVVFFDAEPEAFGRESTDVLARAAGSLGTCATEHDVLERAAEALSERGLTSTVLLIDEGDPLLRYGPTRSPGSGPGRRAFERARPPRTILEAFNPAFSERRAAFFQNGVRLVRDAYPEPVASDLAARLPSERMVQAPLFVDGRPYGALVVTGELLTPLLAVSIELFAELVARAVENVRLRVERVERERLAALGEAAAVMAHEVRNPVAALRNAVSLLQRPDLDAVGRHEMLRVVSEEAARLERMVEDLLTLGRPLVPRPRAVALESLVEAAVGLLARRNELDAVTLEVSAPERPMIALVDEDLLQLAVNNVLRNAAQSSPARGRVRVSFESRERERAVVVEDEGPGFTDEVMRRLCEPFLTTRATGTGMGLAVVRRVLDASGGRIEAGRGAAGGARVALWMPAEE</sequence>
<organism evidence="11 12">
    <name type="scientific">Sandaracinus amylolyticus</name>
    <dbReference type="NCBI Taxonomy" id="927083"/>
    <lineage>
        <taxon>Bacteria</taxon>
        <taxon>Pseudomonadati</taxon>
        <taxon>Myxococcota</taxon>
        <taxon>Polyangia</taxon>
        <taxon>Polyangiales</taxon>
        <taxon>Sandaracinaceae</taxon>
        <taxon>Sandaracinus</taxon>
    </lineage>
</organism>
<evidence type="ECO:0000256" key="8">
    <source>
        <dbReference type="ARBA" id="ARBA00023012"/>
    </source>
</evidence>
<dbReference type="InterPro" id="IPR003661">
    <property type="entry name" value="HisK_dim/P_dom"/>
</dbReference>
<dbReference type="InterPro" id="IPR000014">
    <property type="entry name" value="PAS"/>
</dbReference>
<dbReference type="PANTHER" id="PTHR43065:SF10">
    <property type="entry name" value="PEROXIDE STRESS-ACTIVATED HISTIDINE KINASE MAK3"/>
    <property type="match status" value="1"/>
</dbReference>
<evidence type="ECO:0000256" key="6">
    <source>
        <dbReference type="ARBA" id="ARBA00022777"/>
    </source>
</evidence>
<dbReference type="InterPro" id="IPR005467">
    <property type="entry name" value="His_kinase_dom"/>
</dbReference>
<dbReference type="InterPro" id="IPR003594">
    <property type="entry name" value="HATPase_dom"/>
</dbReference>
<dbReference type="PANTHER" id="PTHR43065">
    <property type="entry name" value="SENSOR HISTIDINE KINASE"/>
    <property type="match status" value="1"/>
</dbReference>
<dbReference type="SUPFAM" id="SSF55785">
    <property type="entry name" value="PYP-like sensor domain (PAS domain)"/>
    <property type="match status" value="1"/>
</dbReference>
<keyword evidence="5" id="KW-0547">Nucleotide-binding</keyword>
<dbReference type="CDD" id="cd00082">
    <property type="entry name" value="HisKA"/>
    <property type="match status" value="1"/>
</dbReference>
<evidence type="ECO:0000256" key="7">
    <source>
        <dbReference type="ARBA" id="ARBA00022840"/>
    </source>
</evidence>
<evidence type="ECO:0000313" key="11">
    <source>
        <dbReference type="EMBL" id="AKF03022.1"/>
    </source>
</evidence>
<dbReference type="Pfam" id="PF02518">
    <property type="entry name" value="HATPase_c"/>
    <property type="match status" value="1"/>
</dbReference>
<keyword evidence="12" id="KW-1185">Reference proteome</keyword>
<dbReference type="SUPFAM" id="SSF55781">
    <property type="entry name" value="GAF domain-like"/>
    <property type="match status" value="1"/>
</dbReference>
<gene>
    <name evidence="11" type="ORF">DB32_000171</name>
</gene>
<keyword evidence="11" id="KW-0282">Flagellum</keyword>
<dbReference type="KEGG" id="samy:DB32_000171"/>
<dbReference type="PROSITE" id="PS50109">
    <property type="entry name" value="HIS_KIN"/>
    <property type="match status" value="1"/>
</dbReference>
<proteinExistence type="predicted"/>
<name>A0A0F6YEZ1_9BACT</name>
<keyword evidence="4" id="KW-0808">Transferase</keyword>
<evidence type="ECO:0000256" key="1">
    <source>
        <dbReference type="ARBA" id="ARBA00000085"/>
    </source>
</evidence>
<reference evidence="11 12" key="1">
    <citation type="submission" date="2015-03" db="EMBL/GenBank/DDBJ databases">
        <title>Genome assembly of Sandaracinus amylolyticus DSM 53668.</title>
        <authorList>
            <person name="Sharma G."/>
            <person name="Subramanian S."/>
        </authorList>
    </citation>
    <scope>NUCLEOTIDE SEQUENCE [LARGE SCALE GENOMIC DNA]</scope>
    <source>
        <strain evidence="11 12">DSM 53668</strain>
    </source>
</reference>
<keyword evidence="11" id="KW-0966">Cell projection</keyword>
<dbReference type="Proteomes" id="UP000034883">
    <property type="component" value="Chromosome"/>
</dbReference>
<dbReference type="GO" id="GO:0000155">
    <property type="term" value="F:phosphorelay sensor kinase activity"/>
    <property type="evidence" value="ECO:0007669"/>
    <property type="project" value="InterPro"/>
</dbReference>
<dbReference type="InterPro" id="IPR036097">
    <property type="entry name" value="HisK_dim/P_sf"/>
</dbReference>
<dbReference type="Pfam" id="PF00512">
    <property type="entry name" value="HisKA"/>
    <property type="match status" value="1"/>
</dbReference>
<dbReference type="InterPro" id="IPR004358">
    <property type="entry name" value="Sig_transdc_His_kin-like_C"/>
</dbReference>
<dbReference type="Gene3D" id="1.10.287.130">
    <property type="match status" value="1"/>
</dbReference>
<dbReference type="EC" id="2.7.13.3" evidence="2"/>
<dbReference type="GO" id="GO:0005524">
    <property type="term" value="F:ATP binding"/>
    <property type="evidence" value="ECO:0007669"/>
    <property type="project" value="UniProtKB-KW"/>
</dbReference>
<dbReference type="EMBL" id="CP011125">
    <property type="protein sequence ID" value="AKF03022.1"/>
    <property type="molecule type" value="Genomic_DNA"/>
</dbReference>
<keyword evidence="6 11" id="KW-0418">Kinase</keyword>